<accession>A0A8H5AU39</accession>
<dbReference type="PANTHER" id="PTHR34598">
    <property type="entry name" value="BLL6449 PROTEIN"/>
    <property type="match status" value="1"/>
</dbReference>
<evidence type="ECO:0000313" key="2">
    <source>
        <dbReference type="EMBL" id="KAF5310192.1"/>
    </source>
</evidence>
<name>A0A8H5AU39_9AGAR</name>
<dbReference type="InterPro" id="IPR044053">
    <property type="entry name" value="AsaB-like"/>
</dbReference>
<dbReference type="Proteomes" id="UP000567179">
    <property type="component" value="Unassembled WGS sequence"/>
</dbReference>
<comment type="similarity">
    <text evidence="1">Belongs to the asaB hydroxylase/desaturase family.</text>
</comment>
<comment type="caution">
    <text evidence="2">The sequence shown here is derived from an EMBL/GenBank/DDBJ whole genome shotgun (WGS) entry which is preliminary data.</text>
</comment>
<dbReference type="EMBL" id="JAACJJ010000058">
    <property type="protein sequence ID" value="KAF5310192.1"/>
    <property type="molecule type" value="Genomic_DNA"/>
</dbReference>
<keyword evidence="3" id="KW-1185">Reference proteome</keyword>
<dbReference type="OrthoDB" id="412788at2759"/>
<dbReference type="AlphaFoldDB" id="A0A8H5AU39"/>
<dbReference type="GO" id="GO:0016491">
    <property type="term" value="F:oxidoreductase activity"/>
    <property type="evidence" value="ECO:0007669"/>
    <property type="project" value="InterPro"/>
</dbReference>
<evidence type="ECO:0008006" key="4">
    <source>
        <dbReference type="Google" id="ProtNLM"/>
    </source>
</evidence>
<sequence length="286" mass="32565">MTGAMSSTTSPPSTAVTLHYFVPPKDGESAFQYTYRVEPITGTDPQRNFSVEEKDVIIENARGNNDLTLDTAGFQYFADPAKHTSFTNEEEIVNEYYPETVELIKRRTGASRVVIFDHTIRRRQIGEDGIDENRRQPVSQVHVDQSTKAAIDRVHRHLPAEEAPELLKKRFQIINIWRPIEVPALDWPLALCDYRSVDPSKDLVPVALIYPQREGETLGVKYNPNHKWKYLHGMTPEEVAFIKCFDSVQDGSVAVLTPHTGFRDPQTPENAPLRQSIEVRALVFYD</sequence>
<reference evidence="2 3" key="1">
    <citation type="journal article" date="2020" name="ISME J.">
        <title>Uncovering the hidden diversity of litter-decomposition mechanisms in mushroom-forming fungi.</title>
        <authorList>
            <person name="Floudas D."/>
            <person name="Bentzer J."/>
            <person name="Ahren D."/>
            <person name="Johansson T."/>
            <person name="Persson P."/>
            <person name="Tunlid A."/>
        </authorList>
    </citation>
    <scope>NUCLEOTIDE SEQUENCE [LARGE SCALE GENOMIC DNA]</scope>
    <source>
        <strain evidence="2 3">CBS 101986</strain>
    </source>
</reference>
<dbReference type="PANTHER" id="PTHR34598:SF1">
    <property type="entry name" value="PUTATIVE (AFU_ORTHOLOGUE AFUA_3G13140)-RELATED"/>
    <property type="match status" value="1"/>
</dbReference>
<proteinExistence type="inferred from homology"/>
<evidence type="ECO:0000313" key="3">
    <source>
        <dbReference type="Proteomes" id="UP000567179"/>
    </source>
</evidence>
<gene>
    <name evidence="2" type="ORF">D9619_010591</name>
</gene>
<dbReference type="NCBIfam" id="NF041278">
    <property type="entry name" value="CmcJ_NvfI_EfuI"/>
    <property type="match status" value="1"/>
</dbReference>
<organism evidence="2 3">
    <name type="scientific">Psilocybe cf. subviscida</name>
    <dbReference type="NCBI Taxonomy" id="2480587"/>
    <lineage>
        <taxon>Eukaryota</taxon>
        <taxon>Fungi</taxon>
        <taxon>Dikarya</taxon>
        <taxon>Basidiomycota</taxon>
        <taxon>Agaricomycotina</taxon>
        <taxon>Agaricomycetes</taxon>
        <taxon>Agaricomycetidae</taxon>
        <taxon>Agaricales</taxon>
        <taxon>Agaricineae</taxon>
        <taxon>Strophariaceae</taxon>
        <taxon>Psilocybe</taxon>
    </lineage>
</organism>
<protein>
    <recommendedName>
        <fullName evidence="4">Methyltransferase</fullName>
    </recommendedName>
</protein>
<evidence type="ECO:0000256" key="1">
    <source>
        <dbReference type="ARBA" id="ARBA00023604"/>
    </source>
</evidence>